<organism evidence="3">
    <name type="scientific">Caenorhabditis brenneri</name>
    <name type="common">Nematode worm</name>
    <dbReference type="NCBI Taxonomy" id="135651"/>
    <lineage>
        <taxon>Eukaryota</taxon>
        <taxon>Metazoa</taxon>
        <taxon>Ecdysozoa</taxon>
        <taxon>Nematoda</taxon>
        <taxon>Chromadorea</taxon>
        <taxon>Rhabditida</taxon>
        <taxon>Rhabditina</taxon>
        <taxon>Rhabditomorpha</taxon>
        <taxon>Rhabditoidea</taxon>
        <taxon>Rhabditidae</taxon>
        <taxon>Peloderinae</taxon>
        <taxon>Caenorhabditis</taxon>
    </lineage>
</organism>
<name>G0N548_CAEBE</name>
<feature type="transmembrane region" description="Helical" evidence="1">
    <location>
        <begin position="31"/>
        <end position="49"/>
    </location>
</feature>
<protein>
    <submittedName>
        <fullName evidence="2">Uncharacterized protein</fullName>
    </submittedName>
</protein>
<reference evidence="3" key="1">
    <citation type="submission" date="2011-07" db="EMBL/GenBank/DDBJ databases">
        <authorList>
            <consortium name="Caenorhabditis brenneri Sequencing and Analysis Consortium"/>
            <person name="Wilson R.K."/>
        </authorList>
    </citation>
    <scope>NUCLEOTIDE SEQUENCE [LARGE SCALE GENOMIC DNA]</scope>
    <source>
        <strain evidence="3">PB2801</strain>
    </source>
</reference>
<gene>
    <name evidence="2" type="ORF">CAEBREN_02001</name>
</gene>
<accession>G0N548</accession>
<evidence type="ECO:0000256" key="1">
    <source>
        <dbReference type="SAM" id="Phobius"/>
    </source>
</evidence>
<proteinExistence type="predicted"/>
<keyword evidence="1" id="KW-1133">Transmembrane helix</keyword>
<dbReference type="AlphaFoldDB" id="G0N548"/>
<evidence type="ECO:0000313" key="2">
    <source>
        <dbReference type="EMBL" id="EGT52929.1"/>
    </source>
</evidence>
<feature type="transmembrane region" description="Helical" evidence="1">
    <location>
        <begin position="5"/>
        <end position="25"/>
    </location>
</feature>
<keyword evidence="1" id="KW-0812">Transmembrane</keyword>
<dbReference type="HOGENOM" id="CLU_2624196_0_0_1"/>
<dbReference type="Proteomes" id="UP000008068">
    <property type="component" value="Unassembled WGS sequence"/>
</dbReference>
<evidence type="ECO:0000313" key="3">
    <source>
        <dbReference type="Proteomes" id="UP000008068"/>
    </source>
</evidence>
<dbReference type="InParanoid" id="G0N548"/>
<keyword evidence="3" id="KW-1185">Reference proteome</keyword>
<dbReference type="EMBL" id="GL379839">
    <property type="protein sequence ID" value="EGT52929.1"/>
    <property type="molecule type" value="Genomic_DNA"/>
</dbReference>
<keyword evidence="1" id="KW-0472">Membrane</keyword>
<sequence length="78" mass="9478">MAKLWVILVSFITLNLFLFFVNRAFWSLLKFFWLLVMGTTLEIVLVCIYQDEEFAQFVASEMVLRTIRSREERRLRRI</sequence>